<proteinExistence type="predicted"/>
<dbReference type="EMBL" id="CP050995">
    <property type="protein sequence ID" value="QIY89952.1"/>
    <property type="molecule type" value="Genomic_DNA"/>
</dbReference>
<gene>
    <name evidence="1" type="ORF">FOB44_04445</name>
</gene>
<name>A0ABX6KNC5_CHRGL</name>
<keyword evidence="2" id="KW-1185">Reference proteome</keyword>
<evidence type="ECO:0000313" key="1">
    <source>
        <dbReference type="EMBL" id="QIY89952.1"/>
    </source>
</evidence>
<dbReference type="Proteomes" id="UP000501570">
    <property type="component" value="Chromosome"/>
</dbReference>
<organism evidence="1 2">
    <name type="scientific">Chryseobacterium gallinarum</name>
    <dbReference type="NCBI Taxonomy" id="1324352"/>
    <lineage>
        <taxon>Bacteria</taxon>
        <taxon>Pseudomonadati</taxon>
        <taxon>Bacteroidota</taxon>
        <taxon>Flavobacteriia</taxon>
        <taxon>Flavobacteriales</taxon>
        <taxon>Weeksellaceae</taxon>
        <taxon>Chryseobacterium group</taxon>
        <taxon>Chryseobacterium</taxon>
    </lineage>
</organism>
<dbReference type="RefSeq" id="WP_168237756.1">
    <property type="nucleotide sequence ID" value="NZ_CP050995.1"/>
</dbReference>
<protein>
    <submittedName>
        <fullName evidence="1">Uncharacterized protein</fullName>
    </submittedName>
</protein>
<accession>A0ABX6KNC5</accession>
<reference evidence="1 2" key="1">
    <citation type="submission" date="2019-09" db="EMBL/GenBank/DDBJ databases">
        <title>FDA dAtabase for Regulatory Grade micrObial Sequences (FDA-ARGOS): Supporting development and validation of Infectious Disease Dx tests.</title>
        <authorList>
            <person name="Sciortino C."/>
            <person name="Tallon L."/>
            <person name="Sadzewicz L."/>
            <person name="Vavikolanu K."/>
            <person name="Mehta A."/>
            <person name="Aluvathingal J."/>
            <person name="Nadendla S."/>
            <person name="Nandy P."/>
            <person name="Geyer C."/>
            <person name="Yan Y."/>
            <person name="Sichtig H."/>
        </authorList>
    </citation>
    <scope>NUCLEOTIDE SEQUENCE [LARGE SCALE GENOMIC DNA]</scope>
    <source>
        <strain evidence="1 2">FDAARGOS_636</strain>
    </source>
</reference>
<sequence>MKEIRYNIYNDVALKILNDEVTLKRIKIKFEDELSKSVLKENTSSPLAWAQYAHANNLWYPITIFNNNIPEIYISYGSEYIVVSFLDKRLFEIMSLTYKKVDENRLFLMKIYLREYNGIAQKPLQDLKNDKKILFTEDGSLTVTTNEFIRNETVTVVEDIVESAEKVNVSHNWIEAPAFGNYDSLCEYNKILKEGDLLQKI</sequence>
<evidence type="ECO:0000313" key="2">
    <source>
        <dbReference type="Proteomes" id="UP000501570"/>
    </source>
</evidence>